<name>A0AA48GRF9_9BACT</name>
<dbReference type="InterPro" id="IPR051452">
    <property type="entry name" value="Diverse_Oxidoreductases"/>
</dbReference>
<keyword evidence="5" id="KW-0411">Iron-sulfur</keyword>
<reference evidence="7" key="1">
    <citation type="journal article" date="2023" name="Int. J. Syst. Evol. Microbiol.">
        <title>Mesoterricola silvestris gen. nov., sp. nov., Mesoterricola sediminis sp. nov., Geothrix oryzae sp. nov., Geothrix edaphica sp. nov., Geothrix rubra sp. nov., and Geothrix limicola sp. nov., six novel members of Acidobacteriota isolated from soils.</title>
        <authorList>
            <person name="Itoh H."/>
            <person name="Sugisawa Y."/>
            <person name="Mise K."/>
            <person name="Xu Z."/>
            <person name="Kuniyasu M."/>
            <person name="Ushijima N."/>
            <person name="Kawano K."/>
            <person name="Kobayashi E."/>
            <person name="Shiratori Y."/>
            <person name="Masuda Y."/>
            <person name="Senoo K."/>
        </authorList>
    </citation>
    <scope>NUCLEOTIDE SEQUENCE</scope>
    <source>
        <strain evidence="7">W786</strain>
    </source>
</reference>
<evidence type="ECO:0000313" key="8">
    <source>
        <dbReference type="Proteomes" id="UP001228113"/>
    </source>
</evidence>
<dbReference type="InterPro" id="IPR002888">
    <property type="entry name" value="2Fe-2S-bd"/>
</dbReference>
<dbReference type="GO" id="GO:0051537">
    <property type="term" value="F:2 iron, 2 sulfur cluster binding"/>
    <property type="evidence" value="ECO:0007669"/>
    <property type="project" value="UniProtKB-KW"/>
</dbReference>
<dbReference type="EMBL" id="AP027081">
    <property type="protein sequence ID" value="BDU77891.1"/>
    <property type="molecule type" value="Genomic_DNA"/>
</dbReference>
<keyword evidence="4" id="KW-0408">Iron</keyword>
<gene>
    <name evidence="7" type="ORF">METESE_28490</name>
</gene>
<dbReference type="Proteomes" id="UP001228113">
    <property type="component" value="Chromosome"/>
</dbReference>
<evidence type="ECO:0000256" key="1">
    <source>
        <dbReference type="ARBA" id="ARBA00022714"/>
    </source>
</evidence>
<evidence type="ECO:0000313" key="7">
    <source>
        <dbReference type="EMBL" id="BDU77891.1"/>
    </source>
</evidence>
<dbReference type="SUPFAM" id="SSF47741">
    <property type="entry name" value="CO dehydrogenase ISP C-domain like"/>
    <property type="match status" value="1"/>
</dbReference>
<keyword evidence="1" id="KW-0001">2Fe-2S</keyword>
<accession>A0AA48GRF9</accession>
<dbReference type="PANTHER" id="PTHR44379">
    <property type="entry name" value="OXIDOREDUCTASE WITH IRON-SULFUR SUBUNIT"/>
    <property type="match status" value="1"/>
</dbReference>
<feature type="domain" description="2Fe-2S ferredoxin-type" evidence="6">
    <location>
        <begin position="5"/>
        <end position="81"/>
    </location>
</feature>
<evidence type="ECO:0000256" key="2">
    <source>
        <dbReference type="ARBA" id="ARBA00022723"/>
    </source>
</evidence>
<dbReference type="InterPro" id="IPR036884">
    <property type="entry name" value="2Fe-2S-bd_dom_sf"/>
</dbReference>
<sequence>MPETFRLDFTVNGQARSLDTHPMARLLDVLREGLGLTGTKEGCGEGECGACSVLLDGRVVNSCLIPAVQAQGAEVVTVEGLAAGGGLSPMQDAFLAHNAAQCGFCTPGMLIAAEDLVRRCPAPDKEQVREGLAGNLCRCTGYSKIVDAVQAVARKEGQP</sequence>
<dbReference type="AlphaFoldDB" id="A0AA48GRF9"/>
<keyword evidence="3" id="KW-0560">Oxidoreductase</keyword>
<dbReference type="RefSeq" id="WP_243345907.1">
    <property type="nucleotide sequence ID" value="NZ_AP027081.1"/>
</dbReference>
<dbReference type="Pfam" id="PF00111">
    <property type="entry name" value="Fer2"/>
    <property type="match status" value="1"/>
</dbReference>
<dbReference type="PROSITE" id="PS51085">
    <property type="entry name" value="2FE2S_FER_2"/>
    <property type="match status" value="1"/>
</dbReference>
<evidence type="ECO:0000256" key="3">
    <source>
        <dbReference type="ARBA" id="ARBA00023002"/>
    </source>
</evidence>
<dbReference type="Gene3D" id="1.10.150.120">
    <property type="entry name" value="[2Fe-2S]-binding domain"/>
    <property type="match status" value="1"/>
</dbReference>
<keyword evidence="2" id="KW-0479">Metal-binding</keyword>
<dbReference type="InterPro" id="IPR001041">
    <property type="entry name" value="2Fe-2S_ferredoxin-type"/>
</dbReference>
<evidence type="ECO:0000256" key="4">
    <source>
        <dbReference type="ARBA" id="ARBA00023004"/>
    </source>
</evidence>
<proteinExistence type="predicted"/>
<dbReference type="InterPro" id="IPR012675">
    <property type="entry name" value="Beta-grasp_dom_sf"/>
</dbReference>
<dbReference type="PROSITE" id="PS00197">
    <property type="entry name" value="2FE2S_FER_1"/>
    <property type="match status" value="1"/>
</dbReference>
<evidence type="ECO:0000259" key="6">
    <source>
        <dbReference type="PROSITE" id="PS51085"/>
    </source>
</evidence>
<dbReference type="FunFam" id="3.10.20.30:FF:000020">
    <property type="entry name" value="Xanthine dehydrogenase iron-sulfur subunit"/>
    <property type="match status" value="1"/>
</dbReference>
<dbReference type="InterPro" id="IPR036010">
    <property type="entry name" value="2Fe-2S_ferredoxin-like_sf"/>
</dbReference>
<organism evidence="7 8">
    <name type="scientific">Mesoterricola sediminis</name>
    <dbReference type="NCBI Taxonomy" id="2927980"/>
    <lineage>
        <taxon>Bacteria</taxon>
        <taxon>Pseudomonadati</taxon>
        <taxon>Acidobacteriota</taxon>
        <taxon>Holophagae</taxon>
        <taxon>Holophagales</taxon>
        <taxon>Holophagaceae</taxon>
        <taxon>Mesoterricola</taxon>
    </lineage>
</organism>
<dbReference type="GO" id="GO:0016491">
    <property type="term" value="F:oxidoreductase activity"/>
    <property type="evidence" value="ECO:0007669"/>
    <property type="project" value="UniProtKB-KW"/>
</dbReference>
<keyword evidence="8" id="KW-1185">Reference proteome</keyword>
<evidence type="ECO:0000256" key="5">
    <source>
        <dbReference type="ARBA" id="ARBA00023014"/>
    </source>
</evidence>
<dbReference type="InterPro" id="IPR006058">
    <property type="entry name" value="2Fe2S_fd_BS"/>
</dbReference>
<dbReference type="KEGG" id="msea:METESE_28490"/>
<dbReference type="Gene3D" id="3.10.20.30">
    <property type="match status" value="1"/>
</dbReference>
<dbReference type="PANTHER" id="PTHR44379:SF8">
    <property type="entry name" value="XANTHINE DEHYDROGENASE IRON-SULFUR-BINDING SUBUNIT XDHC-RELATED"/>
    <property type="match status" value="1"/>
</dbReference>
<dbReference type="Pfam" id="PF01799">
    <property type="entry name" value="Fer2_2"/>
    <property type="match status" value="1"/>
</dbReference>
<dbReference type="GO" id="GO:0046872">
    <property type="term" value="F:metal ion binding"/>
    <property type="evidence" value="ECO:0007669"/>
    <property type="project" value="UniProtKB-KW"/>
</dbReference>
<protein>
    <submittedName>
        <fullName evidence="7">(2Fe-2S)-binding protein</fullName>
    </submittedName>
</protein>
<dbReference type="FunFam" id="1.10.150.120:FF:000003">
    <property type="entry name" value="Carbon monoxide dehydrogenase, small subunit"/>
    <property type="match status" value="1"/>
</dbReference>
<dbReference type="SUPFAM" id="SSF54292">
    <property type="entry name" value="2Fe-2S ferredoxin-like"/>
    <property type="match status" value="1"/>
</dbReference>